<keyword evidence="1" id="KW-0493">Microtubule</keyword>
<feature type="region of interest" description="Disordered" evidence="8">
    <location>
        <begin position="1113"/>
        <end position="1134"/>
    </location>
</feature>
<dbReference type="OrthoDB" id="3176171at2759"/>
<evidence type="ECO:0000313" key="11">
    <source>
        <dbReference type="Proteomes" id="UP000694044"/>
    </source>
</evidence>
<feature type="region of interest" description="Disordered" evidence="8">
    <location>
        <begin position="737"/>
        <end position="761"/>
    </location>
</feature>
<accession>A0A8T1VXQ7</accession>
<keyword evidence="3 6" id="KW-0067">ATP-binding</keyword>
<organism evidence="10 11">
    <name type="scientific">Phytophthora pseudosyringae</name>
    <dbReference type="NCBI Taxonomy" id="221518"/>
    <lineage>
        <taxon>Eukaryota</taxon>
        <taxon>Sar</taxon>
        <taxon>Stramenopiles</taxon>
        <taxon>Oomycota</taxon>
        <taxon>Peronosporomycetes</taxon>
        <taxon>Peronosporales</taxon>
        <taxon>Peronosporaceae</taxon>
        <taxon>Phytophthora</taxon>
    </lineage>
</organism>
<dbReference type="PANTHER" id="PTHR37739">
    <property type="entry name" value="KINESIN-LIKE PROTEIN KIN-12D"/>
    <property type="match status" value="1"/>
</dbReference>
<dbReference type="InterPro" id="IPR044986">
    <property type="entry name" value="KIF15/KIN-12"/>
</dbReference>
<protein>
    <recommendedName>
        <fullName evidence="9">Kinesin motor domain-containing protein</fullName>
    </recommendedName>
</protein>
<evidence type="ECO:0000256" key="1">
    <source>
        <dbReference type="ARBA" id="ARBA00022701"/>
    </source>
</evidence>
<dbReference type="CDD" id="cd00106">
    <property type="entry name" value="KISc"/>
    <property type="match status" value="1"/>
</dbReference>
<keyword evidence="5 6" id="KW-0505">Motor protein</keyword>
<evidence type="ECO:0000256" key="7">
    <source>
        <dbReference type="SAM" id="Coils"/>
    </source>
</evidence>
<feature type="region of interest" description="Disordered" evidence="8">
    <location>
        <begin position="954"/>
        <end position="989"/>
    </location>
</feature>
<dbReference type="GO" id="GO:0008017">
    <property type="term" value="F:microtubule binding"/>
    <property type="evidence" value="ECO:0007669"/>
    <property type="project" value="InterPro"/>
</dbReference>
<dbReference type="Pfam" id="PF00225">
    <property type="entry name" value="Kinesin"/>
    <property type="match status" value="1"/>
</dbReference>
<feature type="compositionally biased region" description="Basic and acidic residues" evidence="8">
    <location>
        <begin position="954"/>
        <end position="976"/>
    </location>
</feature>
<evidence type="ECO:0000256" key="8">
    <source>
        <dbReference type="SAM" id="MobiDB-lite"/>
    </source>
</evidence>
<dbReference type="GO" id="GO:0005524">
    <property type="term" value="F:ATP binding"/>
    <property type="evidence" value="ECO:0007669"/>
    <property type="project" value="UniProtKB-UniRule"/>
</dbReference>
<evidence type="ECO:0000259" key="9">
    <source>
        <dbReference type="PROSITE" id="PS50067"/>
    </source>
</evidence>
<evidence type="ECO:0000256" key="5">
    <source>
        <dbReference type="ARBA" id="ARBA00023175"/>
    </source>
</evidence>
<dbReference type="PROSITE" id="PS50067">
    <property type="entry name" value="KINESIN_MOTOR_2"/>
    <property type="match status" value="1"/>
</dbReference>
<dbReference type="InterPro" id="IPR001752">
    <property type="entry name" value="Kinesin_motor_dom"/>
</dbReference>
<proteinExistence type="inferred from homology"/>
<dbReference type="GO" id="GO:0005874">
    <property type="term" value="C:microtubule"/>
    <property type="evidence" value="ECO:0007669"/>
    <property type="project" value="UniProtKB-KW"/>
</dbReference>
<feature type="domain" description="Kinesin motor" evidence="9">
    <location>
        <begin position="126"/>
        <end position="478"/>
    </location>
</feature>
<evidence type="ECO:0000256" key="3">
    <source>
        <dbReference type="ARBA" id="ARBA00022840"/>
    </source>
</evidence>
<comment type="similarity">
    <text evidence="6">Belongs to the TRAFAC class myosin-kinesin ATPase superfamily. Kinesin family.</text>
</comment>
<name>A0A8T1VXQ7_9STRA</name>
<dbReference type="GO" id="GO:0003777">
    <property type="term" value="F:microtubule motor activity"/>
    <property type="evidence" value="ECO:0007669"/>
    <property type="project" value="InterPro"/>
</dbReference>
<feature type="coiled-coil region" evidence="7">
    <location>
        <begin position="680"/>
        <end position="721"/>
    </location>
</feature>
<keyword evidence="4 7" id="KW-0175">Coiled coil</keyword>
<dbReference type="AlphaFoldDB" id="A0A8T1VXQ7"/>
<dbReference type="EMBL" id="JAGDFM010000108">
    <property type="protein sequence ID" value="KAG7386075.1"/>
    <property type="molecule type" value="Genomic_DNA"/>
</dbReference>
<dbReference type="SMART" id="SM00129">
    <property type="entry name" value="KISc"/>
    <property type="match status" value="1"/>
</dbReference>
<sequence>MMVNFRYQLTKTLESIAPFLSPPNGLWLERIPAPGGRKTPKKSFLTPPSTAGAHHQSGIPARTPSPVQLQRPPKRLQFPAPERSNQVQEHEARAQMQTQMPLGSPVPAAFASSFMPSSGPDAQSDNIRVLLRIRPSPGVDNNKCLEVAPDQRGVTLAPASQQEKRFGFDRVFTESCQQDDVFQDAGRAAVENTIQGYNGSIFAFGQTGSGKTFTMLGGTTSNAHELRLSPLRGLTPRIVDYLFQRLAALSRERNTAFYNGEEKERALQYTLACSYLEIYNEKIFDLLEPSGSVAAQQPKSLREDRNKEVYVDQLREIDVGSEEEALTLLQLGSQNRHISSTDMNRESSRSHAVFSVKLVLEERTTAGVKRTRRSCLHLVDLAGSEKQRQTRVHGKRLKEAAQINKSLSALGNVIMALVEVSNGQKRHVHYRDSKLTFLLRDALGGNAITSIVATISPEEKYFTETLSTLKFAQRAKFIKNNAVQNEDADSLVPVLKEQIEKLMQEIATLRSSVGTAIPNDGSTEADPSKDEHMMRLKAIAEAEAEARAQEKRKQNRWEPALDMMQKLLRASGALAPADMAEENGEEPQRQERDVVEVRCDRLEMLLYRMICRFEEYKEVTFDPDRYKLSRRPHQLKPSKLQAPRMSKLPAPKRYSGAAARYHHVDNQEHSADDDETAAALVAAEKRERDLHKKVQEQQNRIDELMRRSQEAEAENDLIRRELCELLEWKAFVEEERRRVSDVVPMDPQQDSEEDEQETPILEASTVPSEEMQEMQEMLNVYRSLFDEVTEMMYTKRPVLCSPPSPKSGSSVVTDSNSTSYASGDEDEIGDDCMSVDGFDASEDGDGGVSDIYRETRRVNALSSRLGRNLDLYQDAIQRIEKELQTTQDELETSSAATKFAEFQLQQLRTLAADEEAKQTQAENELRQKLEDLEQTVHSQRYEMAKVLEEKAAEDARVLEHEQEAARREVERLEHSLRNSNDSADNENDKEQLANALQTAQRRIEDLESDIEASQSTPVATEMPKASNEETPVQLQALLDRALEDNAKLLETVRDLQGKRQRNGANLQLLSSLLAAAASDKDPEGTSEDNKADEMARLRREIATLRLQRTGTGDIADLSAQGGGDEALAKVSKWS</sequence>
<dbReference type="Proteomes" id="UP000694044">
    <property type="component" value="Unassembled WGS sequence"/>
</dbReference>
<reference evidence="10" key="1">
    <citation type="submission" date="2021-02" db="EMBL/GenBank/DDBJ databases">
        <authorList>
            <person name="Palmer J.M."/>
        </authorList>
    </citation>
    <scope>NUCLEOTIDE SEQUENCE</scope>
    <source>
        <strain evidence="10">SCRP734</strain>
    </source>
</reference>
<evidence type="ECO:0000256" key="2">
    <source>
        <dbReference type="ARBA" id="ARBA00022741"/>
    </source>
</evidence>
<dbReference type="GO" id="GO:0007018">
    <property type="term" value="P:microtubule-based movement"/>
    <property type="evidence" value="ECO:0007669"/>
    <property type="project" value="InterPro"/>
</dbReference>
<feature type="region of interest" description="Disordered" evidence="8">
    <location>
        <begin position="31"/>
        <end position="94"/>
    </location>
</feature>
<keyword evidence="2 6" id="KW-0547">Nucleotide-binding</keyword>
<evidence type="ECO:0000256" key="6">
    <source>
        <dbReference type="PROSITE-ProRule" id="PRU00283"/>
    </source>
</evidence>
<feature type="coiled-coil region" evidence="7">
    <location>
        <begin position="485"/>
        <end position="512"/>
    </location>
</feature>
<dbReference type="PANTHER" id="PTHR37739:SF8">
    <property type="entry name" value="KINESIN-LIKE PROTEIN KIN-12D"/>
    <property type="match status" value="1"/>
</dbReference>
<feature type="region of interest" description="Disordered" evidence="8">
    <location>
        <begin position="799"/>
        <end position="829"/>
    </location>
</feature>
<keyword evidence="11" id="KW-1185">Reference proteome</keyword>
<gene>
    <name evidence="10" type="ORF">PHYPSEUDO_000667</name>
</gene>
<feature type="binding site" evidence="6">
    <location>
        <begin position="205"/>
        <end position="212"/>
    </location>
    <ligand>
        <name>ATP</name>
        <dbReference type="ChEBI" id="CHEBI:30616"/>
    </ligand>
</feature>
<feature type="region of interest" description="Disordered" evidence="8">
    <location>
        <begin position="1009"/>
        <end position="1028"/>
    </location>
</feature>
<comment type="caution">
    <text evidence="10">The sequence shown here is derived from an EMBL/GenBank/DDBJ whole genome shotgun (WGS) entry which is preliminary data.</text>
</comment>
<dbReference type="FunFam" id="3.40.850.10:FF:000257">
    <property type="entry name" value="Kinesin-like protein"/>
    <property type="match status" value="1"/>
</dbReference>
<evidence type="ECO:0000313" key="10">
    <source>
        <dbReference type="EMBL" id="KAG7386075.1"/>
    </source>
</evidence>
<feature type="compositionally biased region" description="Polar residues" evidence="8">
    <location>
        <begin position="811"/>
        <end position="821"/>
    </location>
</feature>
<evidence type="ECO:0000256" key="4">
    <source>
        <dbReference type="ARBA" id="ARBA00023054"/>
    </source>
</evidence>